<dbReference type="InParanoid" id="A0A0G4EW74"/>
<evidence type="ECO:0000313" key="4">
    <source>
        <dbReference type="Proteomes" id="UP000041254"/>
    </source>
</evidence>
<dbReference type="PRINTS" id="PR00625">
    <property type="entry name" value="JDOMAIN"/>
</dbReference>
<dbReference type="OrthoDB" id="10250354at2759"/>
<dbReference type="CDD" id="cd06257">
    <property type="entry name" value="DnaJ"/>
    <property type="match status" value="1"/>
</dbReference>
<feature type="region of interest" description="Disordered" evidence="1">
    <location>
        <begin position="126"/>
        <end position="157"/>
    </location>
</feature>
<keyword evidence="4" id="KW-1185">Reference proteome</keyword>
<dbReference type="PANTHER" id="PTHR24074">
    <property type="entry name" value="CO-CHAPERONE PROTEIN DJLA"/>
    <property type="match status" value="1"/>
</dbReference>
<dbReference type="PROSITE" id="PS00636">
    <property type="entry name" value="DNAJ_1"/>
    <property type="match status" value="1"/>
</dbReference>
<organism evidence="3 4">
    <name type="scientific">Vitrella brassicaformis (strain CCMP3155)</name>
    <dbReference type="NCBI Taxonomy" id="1169540"/>
    <lineage>
        <taxon>Eukaryota</taxon>
        <taxon>Sar</taxon>
        <taxon>Alveolata</taxon>
        <taxon>Colpodellida</taxon>
        <taxon>Vitrellaceae</taxon>
        <taxon>Vitrella</taxon>
    </lineage>
</organism>
<dbReference type="Gene3D" id="1.10.287.110">
    <property type="entry name" value="DnaJ domain"/>
    <property type="match status" value="1"/>
</dbReference>
<dbReference type="EMBL" id="CDMY01000333">
    <property type="protein sequence ID" value="CEM02708.1"/>
    <property type="molecule type" value="Genomic_DNA"/>
</dbReference>
<dbReference type="InterPro" id="IPR001623">
    <property type="entry name" value="DnaJ_domain"/>
</dbReference>
<dbReference type="InterPro" id="IPR050817">
    <property type="entry name" value="DjlA_DnaK_co-chaperone"/>
</dbReference>
<evidence type="ECO:0000256" key="1">
    <source>
        <dbReference type="SAM" id="MobiDB-lite"/>
    </source>
</evidence>
<evidence type="ECO:0000313" key="3">
    <source>
        <dbReference type="EMBL" id="CEM02708.1"/>
    </source>
</evidence>
<dbReference type="VEuPathDB" id="CryptoDB:Vbra_13745"/>
<dbReference type="Pfam" id="PF00226">
    <property type="entry name" value="DnaJ"/>
    <property type="match status" value="1"/>
</dbReference>
<accession>A0A0G4EW74</accession>
<evidence type="ECO:0000259" key="2">
    <source>
        <dbReference type="PROSITE" id="PS50076"/>
    </source>
</evidence>
<dbReference type="PROSITE" id="PS50076">
    <property type="entry name" value="DNAJ_2"/>
    <property type="match status" value="1"/>
</dbReference>
<dbReference type="SMART" id="SM00271">
    <property type="entry name" value="DnaJ"/>
    <property type="match status" value="1"/>
</dbReference>
<protein>
    <recommendedName>
        <fullName evidence="2">J domain-containing protein</fullName>
    </recommendedName>
</protein>
<feature type="compositionally biased region" description="Pro residues" evidence="1">
    <location>
        <begin position="133"/>
        <end position="144"/>
    </location>
</feature>
<dbReference type="InterPro" id="IPR018253">
    <property type="entry name" value="DnaJ_domain_CS"/>
</dbReference>
<reference evidence="3 4" key="1">
    <citation type="submission" date="2014-11" db="EMBL/GenBank/DDBJ databases">
        <authorList>
            <person name="Zhu J."/>
            <person name="Qi W."/>
            <person name="Song R."/>
        </authorList>
    </citation>
    <scope>NUCLEOTIDE SEQUENCE [LARGE SCALE GENOMIC DNA]</scope>
</reference>
<gene>
    <name evidence="3" type="ORF">Vbra_13745</name>
</gene>
<dbReference type="Proteomes" id="UP000041254">
    <property type="component" value="Unassembled WGS sequence"/>
</dbReference>
<dbReference type="InterPro" id="IPR036869">
    <property type="entry name" value="J_dom_sf"/>
</dbReference>
<feature type="domain" description="J" evidence="2">
    <location>
        <begin position="14"/>
        <end position="75"/>
    </location>
</feature>
<sequence length="168" mass="18913">MFGVSNANARDPRGLYARLGVPPTATHHEIKTAFRRHALTSHPDKGGDKEAFQAIHEAHEVLTDPSQRAAYDNRRCGPYYGYDTFQEFLNSPAGLANRREFEAYHAKNIADFKAFYFQKMGWATTQATSAPSAPTPTAPRPPPHGRWRDDDEDIGDRGHVVRQCPFRC</sequence>
<proteinExistence type="predicted"/>
<dbReference type="AlphaFoldDB" id="A0A0G4EW74"/>
<dbReference type="PhylomeDB" id="A0A0G4EW74"/>
<dbReference type="SUPFAM" id="SSF46565">
    <property type="entry name" value="Chaperone J-domain"/>
    <property type="match status" value="1"/>
</dbReference>
<name>A0A0G4EW74_VITBC</name>